<reference evidence="1" key="2">
    <citation type="submission" date="2022-06" db="EMBL/GenBank/DDBJ databases">
        <title>Thermospira aquatica gen. nov., sp. nov.</title>
        <authorList>
            <person name="Ben Ali Gam Z."/>
            <person name="Labat M."/>
        </authorList>
    </citation>
    <scope>NUCLEOTIDE SEQUENCE</scope>
    <source>
        <strain evidence="1">F1F22</strain>
    </source>
</reference>
<name>A0AAX3BAW9_9SPIR</name>
<gene>
    <name evidence="1" type="ORF">KDW03_07840</name>
</gene>
<protein>
    <submittedName>
        <fullName evidence="1">Uncharacterized protein</fullName>
    </submittedName>
</protein>
<sequence length="220" mass="24456">MRYEVMGIEFSPVLWLNEISFLYSPTAEASVDIAVPVWHWASSDVVLGDVTVDFRGVVLRDEKMLWRVVMFGGLRLPTGVTRGSAGRRIEGVEVSYFPYSRGALGWRGGVIGSFLGWPVWLHGVLGYISEYNETQTLLDFDPRDDGVFGQFIGDSLFRVGWGRILVGAGVLSWLSGGGFSWGSGVRLWQKTVLFFDSWRVGYEVSLGGGMDAGLFVQYNF</sequence>
<dbReference type="KEGG" id="taqu:KDW03_07840"/>
<dbReference type="AlphaFoldDB" id="A0AAX3BAW9"/>
<keyword evidence="2" id="KW-1185">Reference proteome</keyword>
<accession>A0AAX3BAW9</accession>
<dbReference type="RefSeq" id="WP_271434526.1">
    <property type="nucleotide sequence ID" value="NZ_CP073355.1"/>
</dbReference>
<reference evidence="1" key="1">
    <citation type="submission" date="2021-04" db="EMBL/GenBank/DDBJ databases">
        <authorList>
            <person name="Postec A."/>
        </authorList>
    </citation>
    <scope>NUCLEOTIDE SEQUENCE</scope>
    <source>
        <strain evidence="1">F1F22</strain>
    </source>
</reference>
<dbReference type="EMBL" id="CP073355">
    <property type="protein sequence ID" value="URA09398.1"/>
    <property type="molecule type" value="Genomic_DNA"/>
</dbReference>
<proteinExistence type="predicted"/>
<evidence type="ECO:0000313" key="2">
    <source>
        <dbReference type="Proteomes" id="UP001056539"/>
    </source>
</evidence>
<dbReference type="Proteomes" id="UP001056539">
    <property type="component" value="Chromosome"/>
</dbReference>
<evidence type="ECO:0000313" key="1">
    <source>
        <dbReference type="EMBL" id="URA09398.1"/>
    </source>
</evidence>
<organism evidence="1 2">
    <name type="scientific">Thermospira aquatica</name>
    <dbReference type="NCBI Taxonomy" id="2828656"/>
    <lineage>
        <taxon>Bacteria</taxon>
        <taxon>Pseudomonadati</taxon>
        <taxon>Spirochaetota</taxon>
        <taxon>Spirochaetia</taxon>
        <taxon>Brevinematales</taxon>
        <taxon>Thermospiraceae</taxon>
        <taxon>Thermospira</taxon>
    </lineage>
</organism>